<sequence>MNSNNKKQITGIVLAIFMLLTLLNSAYFFLVILKLGIGQWLAFNACSVAIIIYLICFTISAVKRNSTWLSVALLPMYYYGTMGLFIMPWNESNLFAHITHIIITCNALWVLSLIFKKQNFEALGKALLCSIVVFVPLFALIQTYNQAHLEEFMQMLQNM</sequence>
<gene>
    <name evidence="2" type="ORF">GGR06_003447</name>
</gene>
<feature type="transmembrane region" description="Helical" evidence="1">
    <location>
        <begin position="12"/>
        <end position="33"/>
    </location>
</feature>
<protein>
    <submittedName>
        <fullName evidence="2">Uncharacterized protein</fullName>
    </submittedName>
</protein>
<dbReference type="Proteomes" id="UP000560658">
    <property type="component" value="Unassembled WGS sequence"/>
</dbReference>
<keyword evidence="1" id="KW-0472">Membrane</keyword>
<reference evidence="2" key="1">
    <citation type="submission" date="2020-08" db="EMBL/GenBank/DDBJ databases">
        <title>Genomic Encyclopedia of Type Strains, Phase IV (KMG-IV): sequencing the most valuable type-strain genomes for metagenomic binning, comparative biology and taxonomic classification.</title>
        <authorList>
            <person name="Goeker M."/>
        </authorList>
    </citation>
    <scope>NUCLEOTIDE SEQUENCE [LARGE SCALE GENOMIC DNA]</scope>
    <source>
        <strain evidence="2">DSM 105720</strain>
    </source>
</reference>
<dbReference type="AlphaFoldDB" id="A0A840DB74"/>
<feature type="transmembrane region" description="Helical" evidence="1">
    <location>
        <begin position="94"/>
        <end position="114"/>
    </location>
</feature>
<name>A0A840DB74_9BACE</name>
<keyword evidence="1" id="KW-1133">Transmembrane helix</keyword>
<evidence type="ECO:0000313" key="3">
    <source>
        <dbReference type="Proteomes" id="UP000560658"/>
    </source>
</evidence>
<organism evidence="2 3">
    <name type="scientific">Bacteroides reticulotermitis</name>
    <dbReference type="NCBI Taxonomy" id="1133319"/>
    <lineage>
        <taxon>Bacteria</taxon>
        <taxon>Pseudomonadati</taxon>
        <taxon>Bacteroidota</taxon>
        <taxon>Bacteroidia</taxon>
        <taxon>Bacteroidales</taxon>
        <taxon>Bacteroidaceae</taxon>
        <taxon>Bacteroides</taxon>
    </lineage>
</organism>
<proteinExistence type="predicted"/>
<evidence type="ECO:0000313" key="2">
    <source>
        <dbReference type="EMBL" id="MBB4045632.1"/>
    </source>
</evidence>
<accession>A0A840DB74</accession>
<feature type="transmembrane region" description="Helical" evidence="1">
    <location>
        <begin position="39"/>
        <end position="61"/>
    </location>
</feature>
<keyword evidence="1" id="KW-0812">Transmembrane</keyword>
<feature type="transmembrane region" description="Helical" evidence="1">
    <location>
        <begin position="68"/>
        <end position="88"/>
    </location>
</feature>
<dbReference type="RefSeq" id="WP_044162989.1">
    <property type="nucleotide sequence ID" value="NZ_JACIER010000016.1"/>
</dbReference>
<dbReference type="EMBL" id="JACIER010000016">
    <property type="protein sequence ID" value="MBB4045632.1"/>
    <property type="molecule type" value="Genomic_DNA"/>
</dbReference>
<feature type="transmembrane region" description="Helical" evidence="1">
    <location>
        <begin position="126"/>
        <end position="144"/>
    </location>
</feature>
<evidence type="ECO:0000256" key="1">
    <source>
        <dbReference type="SAM" id="Phobius"/>
    </source>
</evidence>
<keyword evidence="3" id="KW-1185">Reference proteome</keyword>
<comment type="caution">
    <text evidence="2">The sequence shown here is derived from an EMBL/GenBank/DDBJ whole genome shotgun (WGS) entry which is preliminary data.</text>
</comment>